<dbReference type="Gene3D" id="3.80.10.10">
    <property type="entry name" value="Ribonuclease Inhibitor"/>
    <property type="match status" value="5"/>
</dbReference>
<dbReference type="SUPFAM" id="SSF52058">
    <property type="entry name" value="L domain-like"/>
    <property type="match status" value="2"/>
</dbReference>
<dbReference type="EMBL" id="BQKI01000005">
    <property type="protein sequence ID" value="GJM95328.1"/>
    <property type="molecule type" value="Genomic_DNA"/>
</dbReference>
<keyword evidence="3" id="KW-1003">Cell membrane</keyword>
<dbReference type="SUPFAM" id="SSF52047">
    <property type="entry name" value="RNI-like"/>
    <property type="match status" value="1"/>
</dbReference>
<dbReference type="PANTHER" id="PTHR48063">
    <property type="entry name" value="LRR RECEPTOR-LIKE KINASE"/>
    <property type="match status" value="1"/>
</dbReference>
<comment type="caution">
    <text evidence="12">The sequence shown here is derived from an EMBL/GenBank/DDBJ whole genome shotgun (WGS) entry which is preliminary data.</text>
</comment>
<evidence type="ECO:0000256" key="4">
    <source>
        <dbReference type="ARBA" id="ARBA00022614"/>
    </source>
</evidence>
<dbReference type="AlphaFoldDB" id="A0AAV5CAL3"/>
<keyword evidence="7" id="KW-0677">Repeat</keyword>
<keyword evidence="11" id="KW-0325">Glycoprotein</keyword>
<evidence type="ECO:0000313" key="13">
    <source>
        <dbReference type="Proteomes" id="UP001054889"/>
    </source>
</evidence>
<dbReference type="FunFam" id="3.80.10.10:FF:000041">
    <property type="entry name" value="LRR receptor-like serine/threonine-protein kinase ERECTA"/>
    <property type="match status" value="1"/>
</dbReference>
<keyword evidence="9" id="KW-0472">Membrane</keyword>
<keyword evidence="13" id="KW-1185">Reference proteome</keyword>
<comment type="subcellular location">
    <subcellularLocation>
        <location evidence="1">Cell membrane</location>
        <topology evidence="1">Single-pass type I membrane protein</topology>
    </subcellularLocation>
</comment>
<keyword evidence="5" id="KW-0812">Transmembrane</keyword>
<dbReference type="InterPro" id="IPR032675">
    <property type="entry name" value="LRR_dom_sf"/>
</dbReference>
<dbReference type="GO" id="GO:0005886">
    <property type="term" value="C:plasma membrane"/>
    <property type="evidence" value="ECO:0007669"/>
    <property type="project" value="UniProtKB-SubCell"/>
</dbReference>
<keyword evidence="8" id="KW-1133">Transmembrane helix</keyword>
<evidence type="ECO:0000256" key="8">
    <source>
        <dbReference type="ARBA" id="ARBA00022989"/>
    </source>
</evidence>
<protein>
    <submittedName>
        <fullName evidence="12">Uncharacterized protein</fullName>
    </submittedName>
</protein>
<dbReference type="Proteomes" id="UP001054889">
    <property type="component" value="Unassembled WGS sequence"/>
</dbReference>
<dbReference type="InterPro" id="IPR003591">
    <property type="entry name" value="Leu-rich_rpt_typical-subtyp"/>
</dbReference>
<dbReference type="FunFam" id="3.80.10.10:FF:001347">
    <property type="entry name" value="LRR receptor-like serine/threonine-protein kinase GSO2"/>
    <property type="match status" value="1"/>
</dbReference>
<dbReference type="InterPro" id="IPR046956">
    <property type="entry name" value="RLP23-like"/>
</dbReference>
<reference evidence="12" key="1">
    <citation type="journal article" date="2018" name="DNA Res.">
        <title>Multiple hybrid de novo genome assembly of finger millet, an orphan allotetraploid crop.</title>
        <authorList>
            <person name="Hatakeyama M."/>
            <person name="Aluri S."/>
            <person name="Balachadran M.T."/>
            <person name="Sivarajan S.R."/>
            <person name="Patrignani A."/>
            <person name="Gruter S."/>
            <person name="Poveda L."/>
            <person name="Shimizu-Inatsugi R."/>
            <person name="Baeten J."/>
            <person name="Francoijs K.J."/>
            <person name="Nataraja K.N."/>
            <person name="Reddy Y.A.N."/>
            <person name="Phadnis S."/>
            <person name="Ravikumar R.L."/>
            <person name="Schlapbach R."/>
            <person name="Sreeman S.M."/>
            <person name="Shimizu K.K."/>
        </authorList>
    </citation>
    <scope>NUCLEOTIDE SEQUENCE</scope>
</reference>
<dbReference type="Pfam" id="PF00560">
    <property type="entry name" value="LRR_1"/>
    <property type="match status" value="7"/>
</dbReference>
<evidence type="ECO:0000256" key="2">
    <source>
        <dbReference type="ARBA" id="ARBA00009592"/>
    </source>
</evidence>
<dbReference type="PROSITE" id="PS51450">
    <property type="entry name" value="LRR"/>
    <property type="match status" value="2"/>
</dbReference>
<name>A0AAV5CAL3_ELECO</name>
<evidence type="ECO:0000256" key="1">
    <source>
        <dbReference type="ARBA" id="ARBA00004251"/>
    </source>
</evidence>
<proteinExistence type="inferred from homology"/>
<keyword evidence="10" id="KW-0675">Receptor</keyword>
<keyword evidence="4" id="KW-0433">Leucine-rich repeat</keyword>
<sequence length="651" mass="71924">MCSNETGHILKLNIRNQNPDSHSLDGISPSLLSLKQLEHMDLSMNCFVGHIPLFLVSIKKLRYLNLSGIPFSGEVPPQLGNLSKLQHLDLGSNNDDSDIYSADISWLKNLPMLQYLIMRNVRLSQLSDWPHMLNSIPSLKVIDLSSCSLVGANQSIPYLNLTKLEKLYLSDILFSHEIASCWFWKVTGLKYLDIADNSLFGQFHDALENMSSLQVLDLSFNANKNLGTKDITDNGMGGDIAVFLEWLSQCALDILQELHLGDNNFTGALPTLIGSFTSLTLLDLSNNNLTGSIPPEIGYCSCLVTLDLSNNHLNSILPELGNCSSLVTLDLSNNQLSGVITKEHFAGLTRLKRIDLSSNNLKFVVDKDWLPLFSLKTAVFGSCQMGPLFPAWLQWQLEITKLDLSKSGLMDKIPDWFWPIFSQANYIDISDNKLSGSLLAHLRDMAVVQLYLGSNQLTGPVPPLPRNISILDISNNSFSGALPSDLEARELETLLMYSNQISGFIPGSLCRLNFLTDLDLSSNLFEGEIPQCFETRFGFYIQFLLLANNSLSGTFPTFLCNSTGLQFLDLAWNNFFGSLPSGLHCSHEGSVGAVHRRLAMRWRWPSSGSGDEEQGIGDEASAAVHVWRECRKASATFLSSSDTGVKKGQGG</sequence>
<evidence type="ECO:0000256" key="10">
    <source>
        <dbReference type="ARBA" id="ARBA00023170"/>
    </source>
</evidence>
<accession>A0AAV5CAL3</accession>
<evidence type="ECO:0000256" key="6">
    <source>
        <dbReference type="ARBA" id="ARBA00022729"/>
    </source>
</evidence>
<dbReference type="PANTHER" id="PTHR48063:SF9">
    <property type="entry name" value="LRR PROTEIN WM1.10"/>
    <property type="match status" value="1"/>
</dbReference>
<gene>
    <name evidence="12" type="primary">ga12048</name>
    <name evidence="12" type="ORF">PR202_ga12048</name>
</gene>
<evidence type="ECO:0000256" key="5">
    <source>
        <dbReference type="ARBA" id="ARBA00022692"/>
    </source>
</evidence>
<evidence type="ECO:0000256" key="7">
    <source>
        <dbReference type="ARBA" id="ARBA00022737"/>
    </source>
</evidence>
<comment type="similarity">
    <text evidence="2">Belongs to the RLP family.</text>
</comment>
<keyword evidence="6" id="KW-0732">Signal</keyword>
<evidence type="ECO:0000256" key="9">
    <source>
        <dbReference type="ARBA" id="ARBA00023136"/>
    </source>
</evidence>
<dbReference type="PRINTS" id="PR00019">
    <property type="entry name" value="LEURICHRPT"/>
</dbReference>
<dbReference type="SMART" id="SM00369">
    <property type="entry name" value="LRR_TYP"/>
    <property type="match status" value="4"/>
</dbReference>
<evidence type="ECO:0000256" key="3">
    <source>
        <dbReference type="ARBA" id="ARBA00022475"/>
    </source>
</evidence>
<dbReference type="InterPro" id="IPR001611">
    <property type="entry name" value="Leu-rich_rpt"/>
</dbReference>
<evidence type="ECO:0000256" key="11">
    <source>
        <dbReference type="ARBA" id="ARBA00023180"/>
    </source>
</evidence>
<organism evidence="12 13">
    <name type="scientific">Eleusine coracana subsp. coracana</name>
    <dbReference type="NCBI Taxonomy" id="191504"/>
    <lineage>
        <taxon>Eukaryota</taxon>
        <taxon>Viridiplantae</taxon>
        <taxon>Streptophyta</taxon>
        <taxon>Embryophyta</taxon>
        <taxon>Tracheophyta</taxon>
        <taxon>Spermatophyta</taxon>
        <taxon>Magnoliopsida</taxon>
        <taxon>Liliopsida</taxon>
        <taxon>Poales</taxon>
        <taxon>Poaceae</taxon>
        <taxon>PACMAD clade</taxon>
        <taxon>Chloridoideae</taxon>
        <taxon>Cynodonteae</taxon>
        <taxon>Eleusininae</taxon>
        <taxon>Eleusine</taxon>
    </lineage>
</organism>
<dbReference type="Pfam" id="PF13855">
    <property type="entry name" value="LRR_8"/>
    <property type="match status" value="1"/>
</dbReference>
<evidence type="ECO:0000313" key="12">
    <source>
        <dbReference type="EMBL" id="GJM95328.1"/>
    </source>
</evidence>
<reference evidence="12" key="2">
    <citation type="submission" date="2021-12" db="EMBL/GenBank/DDBJ databases">
        <title>Resequencing data analysis of finger millet.</title>
        <authorList>
            <person name="Hatakeyama M."/>
            <person name="Aluri S."/>
            <person name="Balachadran M.T."/>
            <person name="Sivarajan S.R."/>
            <person name="Poveda L."/>
            <person name="Shimizu-Inatsugi R."/>
            <person name="Schlapbach R."/>
            <person name="Sreeman S.M."/>
            <person name="Shimizu K.K."/>
        </authorList>
    </citation>
    <scope>NUCLEOTIDE SEQUENCE</scope>
</reference>